<dbReference type="GO" id="GO:0043828">
    <property type="term" value="F:tRNA 2-selenouridine synthase activity"/>
    <property type="evidence" value="ECO:0007669"/>
    <property type="project" value="InterPro"/>
</dbReference>
<comment type="caution">
    <text evidence="3">The sequence shown here is derived from an EMBL/GenBank/DDBJ whole genome shotgun (WGS) entry which is preliminary data.</text>
</comment>
<dbReference type="PANTHER" id="PTHR30401:SF0">
    <property type="entry name" value="TRNA 2-SELENOURIDINE SYNTHASE"/>
    <property type="match status" value="1"/>
</dbReference>
<name>A0A0A2B721_PROMR</name>
<proteinExistence type="predicted"/>
<dbReference type="SUPFAM" id="SSF52821">
    <property type="entry name" value="Rhodanese/Cell cycle control phosphatase"/>
    <property type="match status" value="1"/>
</dbReference>
<dbReference type="PROSITE" id="PS50206">
    <property type="entry name" value="RHODANESE_3"/>
    <property type="match status" value="1"/>
</dbReference>
<accession>A0A0A2B721</accession>
<gene>
    <name evidence="3" type="ORF">EV02_0227</name>
</gene>
<dbReference type="GO" id="GO:0002098">
    <property type="term" value="P:tRNA wobble uridine modification"/>
    <property type="evidence" value="ECO:0007669"/>
    <property type="project" value="InterPro"/>
</dbReference>
<dbReference type="Pfam" id="PF00581">
    <property type="entry name" value="Rhodanese"/>
    <property type="match status" value="1"/>
</dbReference>
<dbReference type="NCBIfam" id="NF008750">
    <property type="entry name" value="PRK11784.1-2"/>
    <property type="match status" value="1"/>
</dbReference>
<dbReference type="STRING" id="59926.EV02_0227"/>
<evidence type="ECO:0000313" key="3">
    <source>
        <dbReference type="EMBL" id="KGG09641.1"/>
    </source>
</evidence>
<reference evidence="4" key="1">
    <citation type="journal article" date="2014" name="Sci. Data">
        <title>Genomes of diverse isolates of the marine cyanobacterium Prochlorococcus.</title>
        <authorList>
            <person name="Biller S."/>
            <person name="Berube P."/>
            <person name="Thompson J."/>
            <person name="Kelly L."/>
            <person name="Roggensack S."/>
            <person name="Awad L."/>
            <person name="Roache-Johnson K."/>
            <person name="Ding H."/>
            <person name="Giovannoni S.J."/>
            <person name="Moore L.R."/>
            <person name="Chisholm S.W."/>
        </authorList>
    </citation>
    <scope>NUCLEOTIDE SEQUENCE [LARGE SCALE GENOMIC DNA]</scope>
    <source>
        <strain evidence="4">SB</strain>
    </source>
</reference>
<dbReference type="Pfam" id="PF26341">
    <property type="entry name" value="AAA_SelU"/>
    <property type="match status" value="1"/>
</dbReference>
<dbReference type="OrthoDB" id="9808735at2"/>
<dbReference type="PANTHER" id="PTHR30401">
    <property type="entry name" value="TRNA 2-SELENOURIDINE SYNTHASE"/>
    <property type="match status" value="1"/>
</dbReference>
<evidence type="ECO:0000313" key="4">
    <source>
        <dbReference type="Proteomes" id="UP000030345"/>
    </source>
</evidence>
<dbReference type="InterPro" id="IPR017582">
    <property type="entry name" value="SelU"/>
</dbReference>
<dbReference type="SMART" id="SM00450">
    <property type="entry name" value="RHOD"/>
    <property type="match status" value="1"/>
</dbReference>
<dbReference type="InterPro" id="IPR036873">
    <property type="entry name" value="Rhodanese-like_dom_sf"/>
</dbReference>
<evidence type="ECO:0000256" key="1">
    <source>
        <dbReference type="ARBA" id="ARBA00023266"/>
    </source>
</evidence>
<dbReference type="InterPro" id="IPR058840">
    <property type="entry name" value="AAA_SelU"/>
</dbReference>
<organism evidence="3 4">
    <name type="scientific">Prochlorococcus marinus str. SB</name>
    <dbReference type="NCBI Taxonomy" id="59926"/>
    <lineage>
        <taxon>Bacteria</taxon>
        <taxon>Bacillati</taxon>
        <taxon>Cyanobacteriota</taxon>
        <taxon>Cyanophyceae</taxon>
        <taxon>Synechococcales</taxon>
        <taxon>Prochlorococcaceae</taxon>
        <taxon>Prochlorococcus</taxon>
    </lineage>
</organism>
<dbReference type="EMBL" id="JNAS01000001">
    <property type="protein sequence ID" value="KGG09641.1"/>
    <property type="molecule type" value="Genomic_DNA"/>
</dbReference>
<feature type="domain" description="Rhodanese" evidence="2">
    <location>
        <begin position="18"/>
        <end position="144"/>
    </location>
</feature>
<dbReference type="NCBIfam" id="TIGR03167">
    <property type="entry name" value="tRNA_sel_U_synt"/>
    <property type="match status" value="1"/>
</dbReference>
<dbReference type="RefSeq" id="WP_032518871.1">
    <property type="nucleotide sequence ID" value="NZ_CP138981.1"/>
</dbReference>
<dbReference type="eggNOG" id="COG2603">
    <property type="taxonomic scope" value="Bacteria"/>
</dbReference>
<evidence type="ECO:0000259" key="2">
    <source>
        <dbReference type="PROSITE" id="PS50206"/>
    </source>
</evidence>
<dbReference type="Proteomes" id="UP000030345">
    <property type="component" value="Unassembled WGS sequence"/>
</dbReference>
<dbReference type="Gene3D" id="3.40.250.10">
    <property type="entry name" value="Rhodanese-like domain"/>
    <property type="match status" value="1"/>
</dbReference>
<protein>
    <submittedName>
        <fullName evidence="3">Selenophosphate-dependent tRNA 2-selenouridine synthase</fullName>
    </submittedName>
</protein>
<keyword evidence="1" id="KW-0711">Selenium</keyword>
<sequence>MYFKRKELVKFRSFKGPLIDVRSPDEYYKGHMPNSINIPLFDNDERSIIGTIYKKEGRNKAVIEGLNFFEKKMELLLDNLFMNIDSYKTITNKNNNELYIRIYCSRGGMRSKSIAWLLEKFKLNIVTLKGGYKIYRRWVLDSFSKKLKIVVIGGKTGTGKTRLLSLLDKYKYQTIDLEGFACHRGSTFGGLGMNEQPTNEQFENQIAEKLNSFQFSNNIFVEAESANIGKCKIPHEFFNQMKNSRRIEILRSESNRLDELIDTYSVFKKEELQESVLRIKKRLGPQRTKIALESINNEKWDLVCRSVLDYYDKCYEYEKVGKTNIKMLDLTDKKYDERIIELINNVL</sequence>
<dbReference type="AlphaFoldDB" id="A0A0A2B721"/>
<dbReference type="InterPro" id="IPR001763">
    <property type="entry name" value="Rhodanese-like_dom"/>
</dbReference>